<dbReference type="RefSeq" id="WP_204465739.1">
    <property type="nucleotide sequence ID" value="NZ_JAFBCV010000004.1"/>
</dbReference>
<evidence type="ECO:0000256" key="1">
    <source>
        <dbReference type="SAM" id="MobiDB-lite"/>
    </source>
</evidence>
<dbReference type="Proteomes" id="UP001179280">
    <property type="component" value="Unassembled WGS sequence"/>
</dbReference>
<feature type="domain" description="GerMN" evidence="2">
    <location>
        <begin position="106"/>
        <end position="197"/>
    </location>
</feature>
<feature type="region of interest" description="Disordered" evidence="1">
    <location>
        <begin position="23"/>
        <end position="78"/>
    </location>
</feature>
<dbReference type="PROSITE" id="PS51257">
    <property type="entry name" value="PROKAR_LIPOPROTEIN"/>
    <property type="match status" value="1"/>
</dbReference>
<sequence length="367" mass="40397">MRKLVGISVPFIVVLTLTVGCSQGPEEPAVTLDNPPITYSSNDLEENEGDEANEELNQDEDEESSENEATPDTGTESQNMRELYLIDANGMVVPQTVTLPKTESLMKQSLEYLVVDGPLQDVLPNGFRGVIPAGTTVDVNHLKEDKIAIANFSGEFNDYNPDDEKQIFESITWTLTQFEEVDEVKIQINGIELEEMPMSETSIVGNLTRADGINLDSGDVIDMTNSQDVTLYFLSSHENQAYYVPVTRRVENVESELATAIEELTEGPNFPMSNLLTQMTTEMELLEEPTLDDGKVVLNFNEAIQTIAGENAVIAQSILDTIALTLTEQEGVEEVSIQVNGEDTIYSENGNVIETVVRPAIINAQPL</sequence>
<dbReference type="SMART" id="SM00909">
    <property type="entry name" value="Germane"/>
    <property type="match status" value="2"/>
</dbReference>
<organism evidence="3 4">
    <name type="scientific">Shouchella xiaoxiensis</name>
    <dbReference type="NCBI Taxonomy" id="766895"/>
    <lineage>
        <taxon>Bacteria</taxon>
        <taxon>Bacillati</taxon>
        <taxon>Bacillota</taxon>
        <taxon>Bacilli</taxon>
        <taxon>Bacillales</taxon>
        <taxon>Bacillaceae</taxon>
        <taxon>Shouchella</taxon>
    </lineage>
</organism>
<reference evidence="3" key="1">
    <citation type="submission" date="2021-01" db="EMBL/GenBank/DDBJ databases">
        <title>Genomic Encyclopedia of Type Strains, Phase IV (KMG-IV): sequencing the most valuable type-strain genomes for metagenomic binning, comparative biology and taxonomic classification.</title>
        <authorList>
            <person name="Goeker M."/>
        </authorList>
    </citation>
    <scope>NUCLEOTIDE SEQUENCE</scope>
    <source>
        <strain evidence="3">DSM 21943</strain>
    </source>
</reference>
<evidence type="ECO:0000259" key="2">
    <source>
        <dbReference type="SMART" id="SM00909"/>
    </source>
</evidence>
<protein>
    <submittedName>
        <fullName evidence="3">Germination protein M</fullName>
    </submittedName>
</protein>
<comment type="caution">
    <text evidence="3">The sequence shown here is derived from an EMBL/GenBank/DDBJ whole genome shotgun (WGS) entry which is preliminary data.</text>
</comment>
<dbReference type="EMBL" id="JAFBCV010000004">
    <property type="protein sequence ID" value="MBM7838538.1"/>
    <property type="molecule type" value="Genomic_DNA"/>
</dbReference>
<name>A0ABS2SSN4_9BACI</name>
<dbReference type="InterPro" id="IPR019606">
    <property type="entry name" value="GerMN"/>
</dbReference>
<keyword evidence="4" id="KW-1185">Reference proteome</keyword>
<proteinExistence type="predicted"/>
<accession>A0ABS2SSN4</accession>
<dbReference type="Pfam" id="PF10646">
    <property type="entry name" value="Germane"/>
    <property type="match status" value="2"/>
</dbReference>
<gene>
    <name evidence="3" type="ORF">JOC54_001794</name>
</gene>
<evidence type="ECO:0000313" key="4">
    <source>
        <dbReference type="Proteomes" id="UP001179280"/>
    </source>
</evidence>
<feature type="domain" description="GerMN" evidence="2">
    <location>
        <begin position="257"/>
        <end position="348"/>
    </location>
</feature>
<evidence type="ECO:0000313" key="3">
    <source>
        <dbReference type="EMBL" id="MBM7838538.1"/>
    </source>
</evidence>
<feature type="compositionally biased region" description="Acidic residues" evidence="1">
    <location>
        <begin position="43"/>
        <end position="66"/>
    </location>
</feature>